<feature type="compositionally biased region" description="Basic and acidic residues" evidence="1">
    <location>
        <begin position="73"/>
        <end position="88"/>
    </location>
</feature>
<dbReference type="Pfam" id="PF13828">
    <property type="entry name" value="DUF4190"/>
    <property type="match status" value="1"/>
</dbReference>
<name>A0ABP7CZ14_9MICC</name>
<dbReference type="EMBL" id="BAABEO010000025">
    <property type="protein sequence ID" value="GAA3697067.1"/>
    <property type="molecule type" value="Genomic_DNA"/>
</dbReference>
<feature type="transmembrane region" description="Helical" evidence="2">
    <location>
        <begin position="208"/>
        <end position="236"/>
    </location>
</feature>
<proteinExistence type="predicted"/>
<keyword evidence="2" id="KW-1133">Transmembrane helix</keyword>
<evidence type="ECO:0000259" key="3">
    <source>
        <dbReference type="Pfam" id="PF13828"/>
    </source>
</evidence>
<feature type="compositionally biased region" description="Low complexity" evidence="1">
    <location>
        <begin position="19"/>
        <end position="30"/>
    </location>
</feature>
<gene>
    <name evidence="4" type="ORF">GCM10023081_37530</name>
</gene>
<dbReference type="InterPro" id="IPR025241">
    <property type="entry name" value="DUF4190"/>
</dbReference>
<feature type="compositionally biased region" description="Basic and acidic residues" evidence="1">
    <location>
        <begin position="54"/>
        <end position="65"/>
    </location>
</feature>
<keyword evidence="2" id="KW-0812">Transmembrane</keyword>
<feature type="domain" description="DUF4190" evidence="3">
    <location>
        <begin position="165"/>
        <end position="224"/>
    </location>
</feature>
<protein>
    <recommendedName>
        <fullName evidence="3">DUF4190 domain-containing protein</fullName>
    </recommendedName>
</protein>
<accession>A0ABP7CZ14</accession>
<evidence type="ECO:0000256" key="2">
    <source>
        <dbReference type="SAM" id="Phobius"/>
    </source>
</evidence>
<feature type="compositionally biased region" description="Basic and acidic residues" evidence="1">
    <location>
        <begin position="1"/>
        <end position="18"/>
    </location>
</feature>
<evidence type="ECO:0000256" key="1">
    <source>
        <dbReference type="SAM" id="MobiDB-lite"/>
    </source>
</evidence>
<reference evidence="5" key="1">
    <citation type="journal article" date="2019" name="Int. J. Syst. Evol. Microbiol.">
        <title>The Global Catalogue of Microorganisms (GCM) 10K type strain sequencing project: providing services to taxonomists for standard genome sequencing and annotation.</title>
        <authorList>
            <consortium name="The Broad Institute Genomics Platform"/>
            <consortium name="The Broad Institute Genome Sequencing Center for Infectious Disease"/>
            <person name="Wu L."/>
            <person name="Ma J."/>
        </authorList>
    </citation>
    <scope>NUCLEOTIDE SEQUENCE [LARGE SCALE GENOMIC DNA]</scope>
    <source>
        <strain evidence="5">JCM 30742</strain>
    </source>
</reference>
<evidence type="ECO:0000313" key="5">
    <source>
        <dbReference type="Proteomes" id="UP001500752"/>
    </source>
</evidence>
<sequence>MTQENDRPANDPETRRIPETNPETAATPAPENMPPAPASPPHAGETFASPTEEYPARLDQQEPGHKHAAPIDADQRDADGKDSADRDAAQGGPDQPYTASQDQAAPYQNTQYQNTPYQSEQYQPPAYQGPTAPGQQYPGAGYQYPAGYAAPGAGYGYQAPPAKTLSLISMVLGIISVATLGSTFFTQIAAVVLGHIALNKEPAGRGMALAGLIMGYVTIGLGILMVILAIIFFAAWAPYFSSTTSSAEFTV</sequence>
<feature type="region of interest" description="Disordered" evidence="1">
    <location>
        <begin position="1"/>
        <end position="101"/>
    </location>
</feature>
<keyword evidence="2" id="KW-0472">Membrane</keyword>
<feature type="transmembrane region" description="Helical" evidence="2">
    <location>
        <begin position="167"/>
        <end position="196"/>
    </location>
</feature>
<organism evidence="4 5">
    <name type="scientific">Arthrobacter ginkgonis</name>
    <dbReference type="NCBI Taxonomy" id="1630594"/>
    <lineage>
        <taxon>Bacteria</taxon>
        <taxon>Bacillati</taxon>
        <taxon>Actinomycetota</taxon>
        <taxon>Actinomycetes</taxon>
        <taxon>Micrococcales</taxon>
        <taxon>Micrococcaceae</taxon>
        <taxon>Arthrobacter</taxon>
    </lineage>
</organism>
<evidence type="ECO:0000313" key="4">
    <source>
        <dbReference type="EMBL" id="GAA3697067.1"/>
    </source>
</evidence>
<dbReference type="RefSeq" id="WP_345153239.1">
    <property type="nucleotide sequence ID" value="NZ_BAABEO010000025.1"/>
</dbReference>
<feature type="compositionally biased region" description="Pro residues" evidence="1">
    <location>
        <begin position="31"/>
        <end position="40"/>
    </location>
</feature>
<keyword evidence="5" id="KW-1185">Reference proteome</keyword>
<dbReference type="Proteomes" id="UP001500752">
    <property type="component" value="Unassembled WGS sequence"/>
</dbReference>
<comment type="caution">
    <text evidence="4">The sequence shown here is derived from an EMBL/GenBank/DDBJ whole genome shotgun (WGS) entry which is preliminary data.</text>
</comment>